<dbReference type="InterPro" id="IPR001387">
    <property type="entry name" value="Cro/C1-type_HTH"/>
</dbReference>
<dbReference type="OrthoDB" id="6386941at2"/>
<gene>
    <name evidence="3" type="ORF">FC81_GL000824</name>
</gene>
<evidence type="ECO:0000313" key="4">
    <source>
        <dbReference type="Proteomes" id="UP000051621"/>
    </source>
</evidence>
<comment type="caution">
    <text evidence="3">The sequence shown here is derived from an EMBL/GenBank/DDBJ whole genome shotgun (WGS) entry which is preliminary data.</text>
</comment>
<dbReference type="SUPFAM" id="SSF47413">
    <property type="entry name" value="lambda repressor-like DNA-binding domains"/>
    <property type="match status" value="1"/>
</dbReference>
<dbReference type="SMART" id="SM00530">
    <property type="entry name" value="HTH_XRE"/>
    <property type="match status" value="1"/>
</dbReference>
<proteinExistence type="predicted"/>
<dbReference type="PROSITE" id="PS50943">
    <property type="entry name" value="HTH_CROC1"/>
    <property type="match status" value="1"/>
</dbReference>
<dbReference type="Gene3D" id="1.10.260.40">
    <property type="entry name" value="lambda repressor-like DNA-binding domains"/>
    <property type="match status" value="1"/>
</dbReference>
<dbReference type="PANTHER" id="PTHR46558:SF5">
    <property type="entry name" value="TRANSCRIPTION REGULATOR"/>
    <property type="match status" value="1"/>
</dbReference>
<dbReference type="Proteomes" id="UP000051621">
    <property type="component" value="Unassembled WGS sequence"/>
</dbReference>
<reference evidence="3 4" key="1">
    <citation type="journal article" date="2015" name="Genome Announc.">
        <title>Expanding the biotechnology potential of lactobacilli through comparative genomics of 213 strains and associated genera.</title>
        <authorList>
            <person name="Sun Z."/>
            <person name="Harris H.M."/>
            <person name="McCann A."/>
            <person name="Guo C."/>
            <person name="Argimon S."/>
            <person name="Zhang W."/>
            <person name="Yang X."/>
            <person name="Jeffery I.B."/>
            <person name="Cooney J.C."/>
            <person name="Kagawa T.F."/>
            <person name="Liu W."/>
            <person name="Song Y."/>
            <person name="Salvetti E."/>
            <person name="Wrobel A."/>
            <person name="Rasinkangas P."/>
            <person name="Parkhill J."/>
            <person name="Rea M.C."/>
            <person name="O'Sullivan O."/>
            <person name="Ritari J."/>
            <person name="Douillard F.P."/>
            <person name="Paul Ross R."/>
            <person name="Yang R."/>
            <person name="Briner A.E."/>
            <person name="Felis G.E."/>
            <person name="de Vos W.M."/>
            <person name="Barrangou R."/>
            <person name="Klaenhammer T.R."/>
            <person name="Caufield P.W."/>
            <person name="Cui Y."/>
            <person name="Zhang H."/>
            <person name="O'Toole P.W."/>
        </authorList>
    </citation>
    <scope>NUCLEOTIDE SEQUENCE [LARGE SCALE GENOMIC DNA]</scope>
    <source>
        <strain evidence="3 4">DSM 19910</strain>
    </source>
</reference>
<dbReference type="PATRIC" id="fig|1423731.3.peg.846"/>
<dbReference type="EMBL" id="AZEF01000013">
    <property type="protein sequence ID" value="KRL02480.1"/>
    <property type="molecule type" value="Genomic_DNA"/>
</dbReference>
<evidence type="ECO:0000259" key="2">
    <source>
        <dbReference type="PROSITE" id="PS50943"/>
    </source>
</evidence>
<organism evidence="3 4">
    <name type="scientific">Liquorilactobacillus capillatus DSM 19910</name>
    <dbReference type="NCBI Taxonomy" id="1423731"/>
    <lineage>
        <taxon>Bacteria</taxon>
        <taxon>Bacillati</taxon>
        <taxon>Bacillota</taxon>
        <taxon>Bacilli</taxon>
        <taxon>Lactobacillales</taxon>
        <taxon>Lactobacillaceae</taxon>
        <taxon>Liquorilactobacillus</taxon>
    </lineage>
</organism>
<dbReference type="GO" id="GO:0003677">
    <property type="term" value="F:DNA binding"/>
    <property type="evidence" value="ECO:0007669"/>
    <property type="project" value="UniProtKB-KW"/>
</dbReference>
<dbReference type="Pfam" id="PF01381">
    <property type="entry name" value="HTH_3"/>
    <property type="match status" value="1"/>
</dbReference>
<dbReference type="PANTHER" id="PTHR46558">
    <property type="entry name" value="TRACRIPTIONAL REGULATORY PROTEIN-RELATED-RELATED"/>
    <property type="match status" value="1"/>
</dbReference>
<accession>A0A0R1M375</accession>
<name>A0A0R1M375_9LACO</name>
<dbReference type="CDD" id="cd00093">
    <property type="entry name" value="HTH_XRE"/>
    <property type="match status" value="1"/>
</dbReference>
<evidence type="ECO:0000256" key="1">
    <source>
        <dbReference type="ARBA" id="ARBA00023125"/>
    </source>
</evidence>
<protein>
    <recommendedName>
        <fullName evidence="2">HTH cro/C1-type domain-containing protein</fullName>
    </recommendedName>
</protein>
<dbReference type="InterPro" id="IPR010982">
    <property type="entry name" value="Lambda_DNA-bd_dom_sf"/>
</dbReference>
<keyword evidence="4" id="KW-1185">Reference proteome</keyword>
<evidence type="ECO:0000313" key="3">
    <source>
        <dbReference type="EMBL" id="KRL02480.1"/>
    </source>
</evidence>
<keyword evidence="1" id="KW-0238">DNA-binding</keyword>
<sequence length="65" mass="7393">MNKIKKYRKEKGISQMELSAMVGVARQTITLIESGKYNPSLALCTRIAQALDSDLNSLFWEEENE</sequence>
<dbReference type="AlphaFoldDB" id="A0A0R1M375"/>
<dbReference type="RefSeq" id="WP_057743074.1">
    <property type="nucleotide sequence ID" value="NZ_AZEF01000013.1"/>
</dbReference>
<feature type="domain" description="HTH cro/C1-type" evidence="2">
    <location>
        <begin position="4"/>
        <end position="58"/>
    </location>
</feature>